<dbReference type="Proteomes" id="UP001283361">
    <property type="component" value="Unassembled WGS sequence"/>
</dbReference>
<proteinExistence type="predicted"/>
<dbReference type="EMBL" id="JAWDGP010002956">
    <property type="protein sequence ID" value="KAK3778422.1"/>
    <property type="molecule type" value="Genomic_DNA"/>
</dbReference>
<reference evidence="2" key="1">
    <citation type="journal article" date="2023" name="G3 (Bethesda)">
        <title>A reference genome for the long-term kleptoplast-retaining sea slug Elysia crispata morphotype clarki.</title>
        <authorList>
            <person name="Eastman K.E."/>
            <person name="Pendleton A.L."/>
            <person name="Shaikh M.A."/>
            <person name="Suttiyut T."/>
            <person name="Ogas R."/>
            <person name="Tomko P."/>
            <person name="Gavelis G."/>
            <person name="Widhalm J.R."/>
            <person name="Wisecaver J.H."/>
        </authorList>
    </citation>
    <scope>NUCLEOTIDE SEQUENCE</scope>
    <source>
        <strain evidence="2">ECLA1</strain>
    </source>
</reference>
<feature type="region of interest" description="Disordered" evidence="1">
    <location>
        <begin position="118"/>
        <end position="141"/>
    </location>
</feature>
<accession>A0AAE1A1C2</accession>
<comment type="caution">
    <text evidence="2">The sequence shown here is derived from an EMBL/GenBank/DDBJ whole genome shotgun (WGS) entry which is preliminary data.</text>
</comment>
<feature type="compositionally biased region" description="Basic and acidic residues" evidence="1">
    <location>
        <begin position="274"/>
        <end position="287"/>
    </location>
</feature>
<keyword evidence="3" id="KW-1185">Reference proteome</keyword>
<feature type="region of interest" description="Disordered" evidence="1">
    <location>
        <begin position="236"/>
        <end position="287"/>
    </location>
</feature>
<sequence length="287" mass="31858">MGAGRWLEMKRQQTTLALFHCLDNRFEEAFYFLTFVMDARLTTVSGVCLCVGFCHCLPFCYSLRVLCGAFVDVVWIQCGRFAHLSSKQQNTTKLHTTLTPCPFPSQGSLKFSLKVISRNPRKSSTSGSNDGDKMSESGEASWPVTWTRQNRAVKGNQQPQTPEGCPPIISSCLGENVFLVRWQFPPLPAAVSGNLQVSVAGGRLMRMRPAVASSSVGQSQTRPLVFIRSYERPSQASPWQGKLKRGNSTTFAGGSQRVVRSPGLHSTQRRQMKRSGDFRPDLVLHKP</sequence>
<evidence type="ECO:0000313" key="3">
    <source>
        <dbReference type="Proteomes" id="UP001283361"/>
    </source>
</evidence>
<evidence type="ECO:0000313" key="2">
    <source>
        <dbReference type="EMBL" id="KAK3778422.1"/>
    </source>
</evidence>
<organism evidence="2 3">
    <name type="scientific">Elysia crispata</name>
    <name type="common">lettuce slug</name>
    <dbReference type="NCBI Taxonomy" id="231223"/>
    <lineage>
        <taxon>Eukaryota</taxon>
        <taxon>Metazoa</taxon>
        <taxon>Spiralia</taxon>
        <taxon>Lophotrochozoa</taxon>
        <taxon>Mollusca</taxon>
        <taxon>Gastropoda</taxon>
        <taxon>Heterobranchia</taxon>
        <taxon>Euthyneura</taxon>
        <taxon>Panpulmonata</taxon>
        <taxon>Sacoglossa</taxon>
        <taxon>Placobranchoidea</taxon>
        <taxon>Plakobranchidae</taxon>
        <taxon>Elysia</taxon>
    </lineage>
</organism>
<gene>
    <name evidence="2" type="ORF">RRG08_014049</name>
</gene>
<protein>
    <submittedName>
        <fullName evidence="2">Uncharacterized protein</fullName>
    </submittedName>
</protein>
<name>A0AAE1A1C2_9GAST</name>
<dbReference type="AlphaFoldDB" id="A0AAE1A1C2"/>
<evidence type="ECO:0000256" key="1">
    <source>
        <dbReference type="SAM" id="MobiDB-lite"/>
    </source>
</evidence>